<sequence>MKKIILLLLLTFGINIAFAECAMSGMTFYPEKKEISLNSMFIIQGYSFSQKTINSFKERTIYLESENGELIKLNLQEILKGQMSLTQAIFKPSKELEPNTTYFLKYSDQTENEGREMMQYNREKKEREKVYWKTTVKKSIENLNSNLTLEFEKTDVIHYGCGPEANAIFNIKNKSESEIWYKTEVVDLSTNKTNVFYIKEWNGKLNVGHGMCAGAFTYNNKGKYKVRFTPMNTDGKSINTTDWATFESPFMNDKSPFGN</sequence>
<feature type="chain" id="PRO_5011524663" description="Ig-like domain-containing protein" evidence="1">
    <location>
        <begin position="20"/>
        <end position="259"/>
    </location>
</feature>
<dbReference type="OrthoDB" id="878468at2"/>
<proteinExistence type="predicted"/>
<organism evidence="2 3">
    <name type="scientific">Bizionia paragorgiae</name>
    <dbReference type="NCBI Taxonomy" id="283786"/>
    <lineage>
        <taxon>Bacteria</taxon>
        <taxon>Pseudomonadati</taxon>
        <taxon>Bacteroidota</taxon>
        <taxon>Flavobacteriia</taxon>
        <taxon>Flavobacteriales</taxon>
        <taxon>Flavobacteriaceae</taxon>
        <taxon>Bizionia</taxon>
    </lineage>
</organism>
<dbReference type="RefSeq" id="WP_092136707.1">
    <property type="nucleotide sequence ID" value="NZ_FNQK01000029.1"/>
</dbReference>
<dbReference type="Proteomes" id="UP000198846">
    <property type="component" value="Unassembled WGS sequence"/>
</dbReference>
<dbReference type="EMBL" id="FNQK01000029">
    <property type="protein sequence ID" value="SEA70959.1"/>
    <property type="molecule type" value="Genomic_DNA"/>
</dbReference>
<keyword evidence="1" id="KW-0732">Signal</keyword>
<evidence type="ECO:0000256" key="1">
    <source>
        <dbReference type="SAM" id="SignalP"/>
    </source>
</evidence>
<gene>
    <name evidence="2" type="ORF">SAMN04487990_12910</name>
</gene>
<evidence type="ECO:0000313" key="2">
    <source>
        <dbReference type="EMBL" id="SEA70959.1"/>
    </source>
</evidence>
<feature type="signal peptide" evidence="1">
    <location>
        <begin position="1"/>
        <end position="19"/>
    </location>
</feature>
<evidence type="ECO:0000313" key="3">
    <source>
        <dbReference type="Proteomes" id="UP000198846"/>
    </source>
</evidence>
<accession>A0A1H4DEV9</accession>
<dbReference type="AlphaFoldDB" id="A0A1H4DEV9"/>
<protein>
    <recommendedName>
        <fullName evidence="4">Ig-like domain-containing protein</fullName>
    </recommendedName>
</protein>
<name>A0A1H4DEV9_BIZPA</name>
<reference evidence="3" key="1">
    <citation type="submission" date="2016-10" db="EMBL/GenBank/DDBJ databases">
        <authorList>
            <person name="Varghese N."/>
            <person name="Submissions S."/>
        </authorList>
    </citation>
    <scope>NUCLEOTIDE SEQUENCE [LARGE SCALE GENOMIC DNA]</scope>
    <source>
        <strain evidence="3">DSM 23842</strain>
    </source>
</reference>
<keyword evidence="3" id="KW-1185">Reference proteome</keyword>
<evidence type="ECO:0008006" key="4">
    <source>
        <dbReference type="Google" id="ProtNLM"/>
    </source>
</evidence>